<dbReference type="Pfam" id="PF00501">
    <property type="entry name" value="AMP-binding"/>
    <property type="match status" value="1"/>
</dbReference>
<dbReference type="InterPro" id="IPR000873">
    <property type="entry name" value="AMP-dep_synth/lig_dom"/>
</dbReference>
<gene>
    <name evidence="2" type="ORF">CLAFUR5_06571</name>
</gene>
<feature type="domain" description="AMP-dependent synthetase/ligase" evidence="1">
    <location>
        <begin position="63"/>
        <end position="163"/>
    </location>
</feature>
<dbReference type="Gene3D" id="3.40.50.980">
    <property type="match status" value="1"/>
</dbReference>
<organism evidence="2 3">
    <name type="scientific">Passalora fulva</name>
    <name type="common">Tomato leaf mold</name>
    <name type="synonym">Cladosporium fulvum</name>
    <dbReference type="NCBI Taxonomy" id="5499"/>
    <lineage>
        <taxon>Eukaryota</taxon>
        <taxon>Fungi</taxon>
        <taxon>Dikarya</taxon>
        <taxon>Ascomycota</taxon>
        <taxon>Pezizomycotina</taxon>
        <taxon>Dothideomycetes</taxon>
        <taxon>Dothideomycetidae</taxon>
        <taxon>Mycosphaerellales</taxon>
        <taxon>Mycosphaerellaceae</taxon>
        <taxon>Fulvia</taxon>
    </lineage>
</organism>
<reference evidence="2" key="1">
    <citation type="submission" date="2021-12" db="EMBL/GenBank/DDBJ databases">
        <authorList>
            <person name="Zaccaron A."/>
            <person name="Stergiopoulos I."/>
        </authorList>
    </citation>
    <scope>NUCLEOTIDE SEQUENCE</scope>
    <source>
        <strain evidence="2">Race5_Kim</strain>
    </source>
</reference>
<reference evidence="2" key="2">
    <citation type="journal article" date="2022" name="Microb. Genom.">
        <title>A chromosome-scale genome assembly of the tomato pathogen Cladosporium fulvum reveals a compartmentalized genome architecture and the presence of a dispensable chromosome.</title>
        <authorList>
            <person name="Zaccaron A.Z."/>
            <person name="Chen L.H."/>
            <person name="Samaras A."/>
            <person name="Stergiopoulos I."/>
        </authorList>
    </citation>
    <scope>NUCLEOTIDE SEQUENCE</scope>
    <source>
        <strain evidence="2">Race5_Kim</strain>
    </source>
</reference>
<dbReference type="PANTHER" id="PTHR43767">
    <property type="entry name" value="LONG-CHAIN-FATTY-ACID--COA LIGASE"/>
    <property type="match status" value="1"/>
</dbReference>
<protein>
    <submittedName>
        <fullName evidence="2">Acyl-CoA ligase SID4</fullName>
    </submittedName>
</protein>
<dbReference type="InterPro" id="IPR050237">
    <property type="entry name" value="ATP-dep_AMP-bd_enzyme"/>
</dbReference>
<accession>A0A9Q8LIK4</accession>
<evidence type="ECO:0000259" key="1">
    <source>
        <dbReference type="Pfam" id="PF00501"/>
    </source>
</evidence>
<dbReference type="RefSeq" id="XP_047762406.1">
    <property type="nucleotide sequence ID" value="XM_047905719.1"/>
</dbReference>
<dbReference type="SUPFAM" id="SSF56801">
    <property type="entry name" value="Acetyl-CoA synthetase-like"/>
    <property type="match status" value="1"/>
</dbReference>
<dbReference type="OrthoDB" id="10253115at2759"/>
<dbReference type="AlphaFoldDB" id="A0A9Q8LIK4"/>
<dbReference type="Proteomes" id="UP000756132">
    <property type="component" value="Chromosome 5"/>
</dbReference>
<sequence>MLLALGSRRAVQTQWPRLTNSCTSRSLRDGVVKRTLLTEAHDRGPSEPPLFEQTVPEHFAGIVSKYGDRPAVITRHPRASLTYSQLDEKSNALARGLQGIGVKKGDRVSVSLGNNLEFAIATYAIFKLGAILNPLNPSFNATQVVSALNHLDSSHLIIGAETHLVRKDPRDNTEVLKFIAPGIVGGKGSLGLDLESERCGSLRGVVVVDNSRGTLWMEEGGLGEGGMVDMYGERMEG</sequence>
<dbReference type="GO" id="GO:0016874">
    <property type="term" value="F:ligase activity"/>
    <property type="evidence" value="ECO:0007669"/>
    <property type="project" value="UniProtKB-KW"/>
</dbReference>
<dbReference type="EMBL" id="CP090167">
    <property type="protein sequence ID" value="UJO18040.1"/>
    <property type="molecule type" value="Genomic_DNA"/>
</dbReference>
<dbReference type="GeneID" id="71986449"/>
<evidence type="ECO:0000313" key="2">
    <source>
        <dbReference type="EMBL" id="UJO18040.1"/>
    </source>
</evidence>
<dbReference type="KEGG" id="ffu:CLAFUR5_06571"/>
<keyword evidence="3" id="KW-1185">Reference proteome</keyword>
<dbReference type="PANTHER" id="PTHR43767:SF1">
    <property type="entry name" value="NONRIBOSOMAL PEPTIDE SYNTHASE PES1 (EUROFUNG)-RELATED"/>
    <property type="match status" value="1"/>
</dbReference>
<evidence type="ECO:0000313" key="3">
    <source>
        <dbReference type="Proteomes" id="UP000756132"/>
    </source>
</evidence>
<keyword evidence="2" id="KW-0436">Ligase</keyword>
<proteinExistence type="predicted"/>
<name>A0A9Q8LIK4_PASFU</name>